<dbReference type="AlphaFoldDB" id="A0A0D8XSZ6"/>
<evidence type="ECO:0000256" key="6">
    <source>
        <dbReference type="SAM" id="MobiDB-lite"/>
    </source>
</evidence>
<organism evidence="8 9">
    <name type="scientific">Dictyocaulus viviparus</name>
    <name type="common">Bovine lungworm</name>
    <dbReference type="NCBI Taxonomy" id="29172"/>
    <lineage>
        <taxon>Eukaryota</taxon>
        <taxon>Metazoa</taxon>
        <taxon>Ecdysozoa</taxon>
        <taxon>Nematoda</taxon>
        <taxon>Chromadorea</taxon>
        <taxon>Rhabditida</taxon>
        <taxon>Rhabditina</taxon>
        <taxon>Rhabditomorpha</taxon>
        <taxon>Strongyloidea</taxon>
        <taxon>Metastrongylidae</taxon>
        <taxon>Dictyocaulus</taxon>
    </lineage>
</organism>
<dbReference type="Proteomes" id="UP000053766">
    <property type="component" value="Unassembled WGS sequence"/>
</dbReference>
<gene>
    <name evidence="8" type="ORF">DICVIV_06195</name>
</gene>
<keyword evidence="2" id="KW-0813">Transport</keyword>
<dbReference type="PRINTS" id="PR01035">
    <property type="entry name" value="TCRTETA"/>
</dbReference>
<dbReference type="InterPro" id="IPR036259">
    <property type="entry name" value="MFS_trans_sf"/>
</dbReference>
<keyword evidence="4 7" id="KW-1133">Transmembrane helix</keyword>
<comment type="subcellular location">
    <subcellularLocation>
        <location evidence="1">Membrane</location>
        <topology evidence="1">Multi-pass membrane protein</topology>
    </subcellularLocation>
</comment>
<evidence type="ECO:0000256" key="5">
    <source>
        <dbReference type="ARBA" id="ARBA00023136"/>
    </source>
</evidence>
<feature type="transmembrane region" description="Helical" evidence="7">
    <location>
        <begin position="140"/>
        <end position="158"/>
    </location>
</feature>
<feature type="transmembrane region" description="Helical" evidence="7">
    <location>
        <begin position="112"/>
        <end position="133"/>
    </location>
</feature>
<keyword evidence="5 7" id="KW-0472">Membrane</keyword>
<feature type="transmembrane region" description="Helical" evidence="7">
    <location>
        <begin position="200"/>
        <end position="223"/>
    </location>
</feature>
<dbReference type="SUPFAM" id="SSF103473">
    <property type="entry name" value="MFS general substrate transporter"/>
    <property type="match status" value="1"/>
</dbReference>
<evidence type="ECO:0000256" key="7">
    <source>
        <dbReference type="SAM" id="Phobius"/>
    </source>
</evidence>
<dbReference type="OrthoDB" id="5841675at2759"/>
<evidence type="ECO:0008006" key="10">
    <source>
        <dbReference type="Google" id="ProtNLM"/>
    </source>
</evidence>
<evidence type="ECO:0000256" key="3">
    <source>
        <dbReference type="ARBA" id="ARBA00022692"/>
    </source>
</evidence>
<dbReference type="EMBL" id="KN716295">
    <property type="protein sequence ID" value="KJH47728.1"/>
    <property type="molecule type" value="Genomic_DNA"/>
</dbReference>
<keyword evidence="3 7" id="KW-0812">Transmembrane</keyword>
<evidence type="ECO:0000256" key="1">
    <source>
        <dbReference type="ARBA" id="ARBA00004141"/>
    </source>
</evidence>
<evidence type="ECO:0000256" key="4">
    <source>
        <dbReference type="ARBA" id="ARBA00022989"/>
    </source>
</evidence>
<evidence type="ECO:0000313" key="8">
    <source>
        <dbReference type="EMBL" id="KJH47728.1"/>
    </source>
</evidence>
<dbReference type="PANTHER" id="PTHR23504">
    <property type="entry name" value="MAJOR FACILITATOR SUPERFAMILY DOMAIN-CONTAINING PROTEIN 10"/>
    <property type="match status" value="1"/>
</dbReference>
<dbReference type="STRING" id="29172.A0A0D8XSZ6"/>
<feature type="transmembrane region" description="Helical" evidence="7">
    <location>
        <begin position="229"/>
        <end position="246"/>
    </location>
</feature>
<evidence type="ECO:0000313" key="9">
    <source>
        <dbReference type="Proteomes" id="UP000053766"/>
    </source>
</evidence>
<dbReference type="InterPro" id="IPR001958">
    <property type="entry name" value="Tet-R_TetA/multi-R_MdtG-like"/>
</dbReference>
<name>A0A0D8XSZ6_DICVI</name>
<reference evidence="9" key="2">
    <citation type="journal article" date="2016" name="Sci. Rep.">
        <title>Dictyocaulus viviparus genome, variome and transcriptome elucidate lungworm biology and support future intervention.</title>
        <authorList>
            <person name="McNulty S.N."/>
            <person name="Strube C."/>
            <person name="Rosa B.A."/>
            <person name="Martin J.C."/>
            <person name="Tyagi R."/>
            <person name="Choi Y.J."/>
            <person name="Wang Q."/>
            <person name="Hallsworth Pepin K."/>
            <person name="Zhang X."/>
            <person name="Ozersky P."/>
            <person name="Wilson R.K."/>
            <person name="Sternberg P.W."/>
            <person name="Gasser R.B."/>
            <person name="Mitreva M."/>
        </authorList>
    </citation>
    <scope>NUCLEOTIDE SEQUENCE [LARGE SCALE GENOMIC DNA]</scope>
    <source>
        <strain evidence="9">HannoverDv2000</strain>
    </source>
</reference>
<protein>
    <recommendedName>
        <fullName evidence="10">Major facilitator superfamily (MFS) profile domain-containing protein</fullName>
    </recommendedName>
</protein>
<feature type="region of interest" description="Disordered" evidence="6">
    <location>
        <begin position="1"/>
        <end position="27"/>
    </location>
</feature>
<reference evidence="8 9" key="1">
    <citation type="submission" date="2013-11" db="EMBL/GenBank/DDBJ databases">
        <title>Draft genome of the bovine lungworm Dictyocaulus viviparus.</title>
        <authorList>
            <person name="Mitreva M."/>
        </authorList>
    </citation>
    <scope>NUCLEOTIDE SEQUENCE [LARGE SCALE GENOMIC DNA]</scope>
    <source>
        <strain evidence="8 9">HannoverDv2000</strain>
    </source>
</reference>
<proteinExistence type="predicted"/>
<dbReference type="GO" id="GO:0016020">
    <property type="term" value="C:membrane"/>
    <property type="evidence" value="ECO:0007669"/>
    <property type="project" value="UniProtKB-SubCell"/>
</dbReference>
<accession>A0A0D8XSZ6</accession>
<dbReference type="Pfam" id="PF07690">
    <property type="entry name" value="MFS_1"/>
    <property type="match status" value="1"/>
</dbReference>
<dbReference type="Gene3D" id="1.20.1250.20">
    <property type="entry name" value="MFS general substrate transporter like domains"/>
    <property type="match status" value="1"/>
</dbReference>
<dbReference type="InterPro" id="IPR011701">
    <property type="entry name" value="MFS"/>
</dbReference>
<feature type="transmembrane region" description="Helical" evidence="7">
    <location>
        <begin position="164"/>
        <end position="188"/>
    </location>
</feature>
<dbReference type="PANTHER" id="PTHR23504:SF1">
    <property type="entry name" value="GH21943P-RELATED"/>
    <property type="match status" value="1"/>
</dbReference>
<keyword evidence="9" id="KW-1185">Reference proteome</keyword>
<sequence length="266" mass="29227">MKSTTLPSLRQATDFQNTPTSVTHSSDEFSSNTGILVIKLEQKMLRESRSLMSLIFTRRKVKDRDEHGRSQMIGDASISHALLVIFLEYFAWGLLTVPVINVLAETFPSNKFLMNGLVLGIKGILSFLSAPLVGALSDVYGRKIFLVLTVFCTCMPIPCLKISPWWYFALFSISGLFSVTFSVILAYVADITEKQDRSAAYGLVSATFAASLVTSPALGAWISDSNGDGAVVLLVSLFFVIKFNILKPNCFCKVEAEIQTLNVNSN</sequence>
<evidence type="ECO:0000256" key="2">
    <source>
        <dbReference type="ARBA" id="ARBA00022448"/>
    </source>
</evidence>
<dbReference type="GO" id="GO:0022857">
    <property type="term" value="F:transmembrane transporter activity"/>
    <property type="evidence" value="ECO:0007669"/>
    <property type="project" value="InterPro"/>
</dbReference>